<dbReference type="InterPro" id="IPR007539">
    <property type="entry name" value="DUF551"/>
</dbReference>
<organism evidence="3 5">
    <name type="scientific">Klebsiella pneumoniae</name>
    <dbReference type="NCBI Taxonomy" id="573"/>
    <lineage>
        <taxon>Bacteria</taxon>
        <taxon>Pseudomonadati</taxon>
        <taxon>Pseudomonadota</taxon>
        <taxon>Gammaproteobacteria</taxon>
        <taxon>Enterobacterales</taxon>
        <taxon>Enterobacteriaceae</taxon>
        <taxon>Klebsiella/Raoultella group</taxon>
        <taxon>Klebsiella</taxon>
        <taxon>Klebsiella pneumoniae complex</taxon>
    </lineage>
</organism>
<dbReference type="Proteomes" id="UP000255192">
    <property type="component" value="Unassembled WGS sequence"/>
</dbReference>
<evidence type="ECO:0000313" key="5">
    <source>
        <dbReference type="Proteomes" id="UP000254799"/>
    </source>
</evidence>
<accession>A0A377WN62</accession>
<gene>
    <name evidence="4" type="ORF">NCTC204_03830</name>
    <name evidence="3" type="ORF">NCTC8849_04568</name>
    <name evidence="2" type="ORF">NCTC9637_02060</name>
</gene>
<dbReference type="EMBL" id="UGMD01000002">
    <property type="protein sequence ID" value="STV06901.1"/>
    <property type="molecule type" value="Genomic_DNA"/>
</dbReference>
<proteinExistence type="predicted"/>
<evidence type="ECO:0000313" key="7">
    <source>
        <dbReference type="Proteomes" id="UP000255192"/>
    </source>
</evidence>
<evidence type="ECO:0000313" key="6">
    <source>
        <dbReference type="Proteomes" id="UP000255099"/>
    </source>
</evidence>
<evidence type="ECO:0000313" key="4">
    <source>
        <dbReference type="EMBL" id="STV06901.1"/>
    </source>
</evidence>
<feature type="domain" description="DUF551" evidence="1">
    <location>
        <begin position="299"/>
        <end position="360"/>
    </location>
</feature>
<dbReference type="Proteomes" id="UP000254799">
    <property type="component" value="Unassembled WGS sequence"/>
</dbReference>
<dbReference type="EMBL" id="UGLC01000002">
    <property type="protein sequence ID" value="STT55939.1"/>
    <property type="molecule type" value="Genomic_DNA"/>
</dbReference>
<reference evidence="5 6" key="1">
    <citation type="submission" date="2018-06" db="EMBL/GenBank/DDBJ databases">
        <authorList>
            <consortium name="Pathogen Informatics"/>
            <person name="Doyle S."/>
        </authorList>
    </citation>
    <scope>NUCLEOTIDE SEQUENCE [LARGE SCALE GENOMIC DNA]</scope>
    <source>
        <strain evidence="4 7">NCTC204</strain>
        <strain evidence="3 5">NCTC8849</strain>
        <strain evidence="2 6">NCTC9637</strain>
    </source>
</reference>
<evidence type="ECO:0000313" key="3">
    <source>
        <dbReference type="EMBL" id="STT55939.1"/>
    </source>
</evidence>
<sequence length="361" mass="40521">MTTDITALAKSLKAAANTTADAIDRLKAFPGDEIIDLSQHEDEQIDIDITTINEWYELSSPANILALVEVLEKAQRYTEELREWNAGLAQESCEPVAWMHNNNDIGIPAITVSQKVGHYWMAEFENVQPLYRHAQSAPELTAIVDRLNGSGYEYEGWEVTPQNAAAVVNILLQQLDDAVQSANSKPVKRVNADQMQRVCLEANRHLDKYGAMAREVNKLLGHIPAQQPAPVVMDDRKLRALFDSWFASDCSFDLSQEASEADNIAWRESYWYVWKRCRAAMLAAAPQSPGSEPATVPGKWIPVSERIPEKGQAVLVYRPKAHEGGDSDVRIAVYGRHNFEHGFGCYWEPSHWMPLPNPPKE</sequence>
<evidence type="ECO:0000313" key="2">
    <source>
        <dbReference type="EMBL" id="STT47155.1"/>
    </source>
</evidence>
<dbReference type="Proteomes" id="UP000255099">
    <property type="component" value="Unassembled WGS sequence"/>
</dbReference>
<protein>
    <submittedName>
        <fullName evidence="3">Eaa1</fullName>
    </submittedName>
</protein>
<dbReference type="Pfam" id="PF04448">
    <property type="entry name" value="DUF551"/>
    <property type="match status" value="1"/>
</dbReference>
<dbReference type="AlphaFoldDB" id="A0A377WN62"/>
<dbReference type="EMBL" id="UGLB01000003">
    <property type="protein sequence ID" value="STT47155.1"/>
    <property type="molecule type" value="Genomic_DNA"/>
</dbReference>
<name>A0A377WN62_KLEPN</name>
<evidence type="ECO:0000259" key="1">
    <source>
        <dbReference type="Pfam" id="PF04448"/>
    </source>
</evidence>